<feature type="transmembrane region" description="Helical" evidence="7">
    <location>
        <begin position="431"/>
        <end position="452"/>
    </location>
</feature>
<feature type="transmembrane region" description="Helical" evidence="7">
    <location>
        <begin position="133"/>
        <end position="154"/>
    </location>
</feature>
<feature type="transmembrane region" description="Helical" evidence="7">
    <location>
        <begin position="103"/>
        <end position="121"/>
    </location>
</feature>
<dbReference type="AlphaFoldDB" id="A0ABD5R3E7"/>
<keyword evidence="4 7" id="KW-0812">Transmembrane</keyword>
<protein>
    <submittedName>
        <fullName evidence="8">Lipopolysaccharide biosynthesis protein</fullName>
    </submittedName>
</protein>
<keyword evidence="5 7" id="KW-1133">Transmembrane helix</keyword>
<evidence type="ECO:0000313" key="8">
    <source>
        <dbReference type="EMBL" id="MFC5279522.1"/>
    </source>
</evidence>
<dbReference type="InterPro" id="IPR050833">
    <property type="entry name" value="Poly_Biosynth_Transport"/>
</dbReference>
<evidence type="ECO:0000256" key="7">
    <source>
        <dbReference type="SAM" id="Phobius"/>
    </source>
</evidence>
<evidence type="ECO:0000256" key="3">
    <source>
        <dbReference type="ARBA" id="ARBA00022475"/>
    </source>
</evidence>
<proteinExistence type="inferred from homology"/>
<gene>
    <name evidence="8" type="ORF">ACFPM1_12255</name>
</gene>
<feature type="transmembrane region" description="Helical" evidence="7">
    <location>
        <begin position="458"/>
        <end position="481"/>
    </location>
</feature>
<evidence type="ECO:0000313" key="9">
    <source>
        <dbReference type="Proteomes" id="UP001596118"/>
    </source>
</evidence>
<keyword evidence="6 7" id="KW-0472">Membrane</keyword>
<dbReference type="Pfam" id="PF13440">
    <property type="entry name" value="Polysacc_synt_3"/>
    <property type="match status" value="1"/>
</dbReference>
<dbReference type="PANTHER" id="PTHR30250">
    <property type="entry name" value="PST FAMILY PREDICTED COLANIC ACID TRANSPORTER"/>
    <property type="match status" value="1"/>
</dbReference>
<feature type="transmembrane region" description="Helical" evidence="7">
    <location>
        <begin position="395"/>
        <end position="419"/>
    </location>
</feature>
<organism evidence="8 9">
    <name type="scientific">Halorubrum rubrum</name>
    <dbReference type="NCBI Taxonomy" id="1126240"/>
    <lineage>
        <taxon>Archaea</taxon>
        <taxon>Methanobacteriati</taxon>
        <taxon>Methanobacteriota</taxon>
        <taxon>Stenosarchaea group</taxon>
        <taxon>Halobacteria</taxon>
        <taxon>Halobacteriales</taxon>
        <taxon>Haloferacaceae</taxon>
        <taxon>Halorubrum</taxon>
    </lineage>
</organism>
<evidence type="ECO:0000256" key="4">
    <source>
        <dbReference type="ARBA" id="ARBA00022692"/>
    </source>
</evidence>
<comment type="subcellular location">
    <subcellularLocation>
        <location evidence="1">Cell membrane</location>
        <topology evidence="1">Multi-pass membrane protein</topology>
    </subcellularLocation>
</comment>
<accession>A0ABD5R3E7</accession>
<comment type="caution">
    <text evidence="8">The sequence shown here is derived from an EMBL/GenBank/DDBJ whole genome shotgun (WGS) entry which is preliminary data.</text>
</comment>
<keyword evidence="9" id="KW-1185">Reference proteome</keyword>
<evidence type="ECO:0000256" key="1">
    <source>
        <dbReference type="ARBA" id="ARBA00004651"/>
    </source>
</evidence>
<evidence type="ECO:0000256" key="2">
    <source>
        <dbReference type="ARBA" id="ARBA00007430"/>
    </source>
</evidence>
<dbReference type="CDD" id="cd13127">
    <property type="entry name" value="MATE_tuaB_like"/>
    <property type="match status" value="1"/>
</dbReference>
<dbReference type="RefSeq" id="WP_256413269.1">
    <property type="nucleotide sequence ID" value="NZ_JANHDM010000020.1"/>
</dbReference>
<comment type="similarity">
    <text evidence="2">Belongs to the polysaccharide synthase family.</text>
</comment>
<feature type="transmembrane region" description="Helical" evidence="7">
    <location>
        <begin position="309"/>
        <end position="334"/>
    </location>
</feature>
<reference evidence="8 9" key="1">
    <citation type="journal article" date="2019" name="Int. J. Syst. Evol. Microbiol.">
        <title>The Global Catalogue of Microorganisms (GCM) 10K type strain sequencing project: providing services to taxonomists for standard genome sequencing and annotation.</title>
        <authorList>
            <consortium name="The Broad Institute Genomics Platform"/>
            <consortium name="The Broad Institute Genome Sequencing Center for Infectious Disease"/>
            <person name="Wu L."/>
            <person name="Ma J."/>
        </authorList>
    </citation>
    <scope>NUCLEOTIDE SEQUENCE [LARGE SCALE GENOMIC DNA]</scope>
    <source>
        <strain evidence="8 9">CGMCC 1.12124</strain>
    </source>
</reference>
<dbReference type="PANTHER" id="PTHR30250:SF10">
    <property type="entry name" value="LIPOPOLYSACCHARIDE BIOSYNTHESIS PROTEIN WZXC"/>
    <property type="match status" value="1"/>
</dbReference>
<sequence>MSPLDELRALVERLTPSGGTAERTVKSAAWLASQNVVGRGLQLGFLAVLARLIGPGELGLVGIGLLTLSATRRFTTIGLNHALIQKVEDDIDGHLNTTWVLEIGRGVLISAVLLLVAPFVGEAFFGEPRAVRLIQALGLSPLILGFRNPGIVYFQKDLDFHKQFVYKIGGDTTQFAVGAGYALVHPTAWAFVFGFVAADVAKLLISYAIHGYRPSPSFDLDVAKELVDYGKWLTGSSILYFLYSEGDDAFVGWFLTPTALAYYQYTYRFSNAPATELTQVITSVMFPAFSKLQSDEEELRNAFGKTLRMATLIAFPSAIGIAAVAPEFILTVFGEEWMPAVPAMQVLAFYGLMRAIARTFGPVWEAIGRPDYVTKLSALRVLLIAVFIYPMTDAFGIVGTALTVTTIFVFPMLPLDVYITSRAIDMPVRSIAYEFVYPLLASVPMGLVVWYLGRISPFGSLVSLILLVAVGVAVFGVNVLFLQLVSGWNVTTDFQRIYRNLAA</sequence>
<name>A0ABD5R3E7_9EURY</name>
<keyword evidence="3" id="KW-1003">Cell membrane</keyword>
<dbReference type="EMBL" id="JBHSKY010000013">
    <property type="protein sequence ID" value="MFC5279522.1"/>
    <property type="molecule type" value="Genomic_DNA"/>
</dbReference>
<evidence type="ECO:0000256" key="6">
    <source>
        <dbReference type="ARBA" id="ARBA00023136"/>
    </source>
</evidence>
<evidence type="ECO:0000256" key="5">
    <source>
        <dbReference type="ARBA" id="ARBA00022989"/>
    </source>
</evidence>
<dbReference type="Proteomes" id="UP001596118">
    <property type="component" value="Unassembled WGS sequence"/>
</dbReference>
<dbReference type="GO" id="GO:0005886">
    <property type="term" value="C:plasma membrane"/>
    <property type="evidence" value="ECO:0007669"/>
    <property type="project" value="UniProtKB-SubCell"/>
</dbReference>